<organism evidence="7 8">
    <name type="scientific">Gordonia paraffinivorans</name>
    <dbReference type="NCBI Taxonomy" id="175628"/>
    <lineage>
        <taxon>Bacteria</taxon>
        <taxon>Bacillati</taxon>
        <taxon>Actinomycetota</taxon>
        <taxon>Actinomycetes</taxon>
        <taxon>Mycobacteriales</taxon>
        <taxon>Gordoniaceae</taxon>
        <taxon>Gordonia</taxon>
    </lineage>
</organism>
<protein>
    <submittedName>
        <fullName evidence="7">HTH-type transcriptional repressor KstR2</fullName>
    </submittedName>
</protein>
<keyword evidence="3" id="KW-0804">Transcription</keyword>
<dbReference type="RefSeq" id="WP_006899259.1">
    <property type="nucleotide sequence ID" value="NZ_CAACYD010000006.1"/>
</dbReference>
<evidence type="ECO:0000256" key="4">
    <source>
        <dbReference type="PROSITE-ProRule" id="PRU00335"/>
    </source>
</evidence>
<feature type="compositionally biased region" description="Low complexity" evidence="5">
    <location>
        <begin position="1"/>
        <end position="11"/>
    </location>
</feature>
<dbReference type="PANTHER" id="PTHR30055:SF234">
    <property type="entry name" value="HTH-TYPE TRANSCRIPTIONAL REGULATOR BETI"/>
    <property type="match status" value="1"/>
</dbReference>
<evidence type="ECO:0000259" key="6">
    <source>
        <dbReference type="PROSITE" id="PS50977"/>
    </source>
</evidence>
<dbReference type="SUPFAM" id="SSF46689">
    <property type="entry name" value="Homeodomain-like"/>
    <property type="match status" value="1"/>
</dbReference>
<dbReference type="GO" id="GO:0006355">
    <property type="term" value="P:regulation of DNA-templated transcription"/>
    <property type="evidence" value="ECO:0007669"/>
    <property type="project" value="UniProtKB-ARBA"/>
</dbReference>
<evidence type="ECO:0000256" key="2">
    <source>
        <dbReference type="ARBA" id="ARBA00023125"/>
    </source>
</evidence>
<comment type="caution">
    <text evidence="7">The sequence shown here is derived from an EMBL/GenBank/DDBJ whole genome shotgun (WGS) entry which is preliminary data.</text>
</comment>
<dbReference type="InterPro" id="IPR009057">
    <property type="entry name" value="Homeodomain-like_sf"/>
</dbReference>
<keyword evidence="2 4" id="KW-0238">DNA-binding</keyword>
<dbReference type="EMBL" id="CAACYD010000006">
    <property type="protein sequence ID" value="VFA88182.1"/>
    <property type="molecule type" value="Genomic_DNA"/>
</dbReference>
<dbReference type="PANTHER" id="PTHR30055">
    <property type="entry name" value="HTH-TYPE TRANSCRIPTIONAL REGULATOR RUTR"/>
    <property type="match status" value="1"/>
</dbReference>
<proteinExistence type="predicted"/>
<feature type="domain" description="HTH tetR-type" evidence="6">
    <location>
        <begin position="27"/>
        <end position="87"/>
    </location>
</feature>
<evidence type="ECO:0000313" key="8">
    <source>
        <dbReference type="Proteomes" id="UP000360750"/>
    </source>
</evidence>
<accession>A0ABD7V201</accession>
<reference evidence="7 8" key="1">
    <citation type="submission" date="2019-02" db="EMBL/GenBank/DDBJ databases">
        <authorList>
            <consortium name="Pathogen Informatics"/>
        </authorList>
    </citation>
    <scope>NUCLEOTIDE SEQUENCE [LARGE SCALE GENOMIC DNA]</scope>
    <source>
        <strain evidence="7 8">3012STDY6756503</strain>
    </source>
</reference>
<evidence type="ECO:0000256" key="3">
    <source>
        <dbReference type="ARBA" id="ARBA00023163"/>
    </source>
</evidence>
<evidence type="ECO:0000256" key="1">
    <source>
        <dbReference type="ARBA" id="ARBA00023015"/>
    </source>
</evidence>
<evidence type="ECO:0000256" key="5">
    <source>
        <dbReference type="SAM" id="MobiDB-lite"/>
    </source>
</evidence>
<keyword evidence="1" id="KW-0805">Transcription regulation</keyword>
<dbReference type="Proteomes" id="UP000360750">
    <property type="component" value="Unassembled WGS sequence"/>
</dbReference>
<feature type="DNA-binding region" description="H-T-H motif" evidence="4">
    <location>
        <begin position="50"/>
        <end position="69"/>
    </location>
</feature>
<dbReference type="Gene3D" id="1.10.357.10">
    <property type="entry name" value="Tetracycline Repressor, domain 2"/>
    <property type="match status" value="1"/>
</dbReference>
<sequence length="214" mass="23331">MATGTSPAPATGGPGRPRLVPARRRGETAREEILDAAAELFTRHGYTGTSTRMIAEAVGIRQASMYHYFATKDDILANLLETTVVGSLERARELLDADGPPLDRLLELARFDVGQLAGSRWNLGALYLLPEVGEPRFADFRTHRQELARAYATLAAQALDDPDDRRSLLPFRLAESVIMMRADEQRGELGGHTAEGLVDTVVGAIAMLIEHRPG</sequence>
<dbReference type="InterPro" id="IPR050109">
    <property type="entry name" value="HTH-type_TetR-like_transc_reg"/>
</dbReference>
<dbReference type="AlphaFoldDB" id="A0ABD7V201"/>
<dbReference type="InterPro" id="IPR001647">
    <property type="entry name" value="HTH_TetR"/>
</dbReference>
<dbReference type="PRINTS" id="PR00455">
    <property type="entry name" value="HTHTETR"/>
</dbReference>
<dbReference type="GeneID" id="60749739"/>
<gene>
    <name evidence="7" type="primary">kstR2_5</name>
    <name evidence="7" type="ORF">NCTC8139_01724</name>
</gene>
<dbReference type="Pfam" id="PF00440">
    <property type="entry name" value="TetR_N"/>
    <property type="match status" value="1"/>
</dbReference>
<name>A0ABD7V201_9ACTN</name>
<evidence type="ECO:0000313" key="7">
    <source>
        <dbReference type="EMBL" id="VFA88182.1"/>
    </source>
</evidence>
<feature type="region of interest" description="Disordered" evidence="5">
    <location>
        <begin position="1"/>
        <end position="26"/>
    </location>
</feature>
<dbReference type="GO" id="GO:0003677">
    <property type="term" value="F:DNA binding"/>
    <property type="evidence" value="ECO:0007669"/>
    <property type="project" value="UniProtKB-UniRule"/>
</dbReference>
<dbReference type="PROSITE" id="PS50977">
    <property type="entry name" value="HTH_TETR_2"/>
    <property type="match status" value="1"/>
</dbReference>